<dbReference type="InterPro" id="IPR051048">
    <property type="entry name" value="Peptidase_S8/S53_subtilisin"/>
</dbReference>
<keyword evidence="3 8" id="KW-0378">Hydrolase</keyword>
<evidence type="ECO:0000313" key="13">
    <source>
        <dbReference type="Proteomes" id="UP000186804"/>
    </source>
</evidence>
<dbReference type="CDD" id="cd07473">
    <property type="entry name" value="Peptidases_S8_Subtilisin_like"/>
    <property type="match status" value="1"/>
</dbReference>
<dbReference type="EMBL" id="LRBS01000125">
    <property type="protein sequence ID" value="OII71026.1"/>
    <property type="molecule type" value="Genomic_DNA"/>
</dbReference>
<gene>
    <name evidence="12" type="ORF">cand_018650</name>
</gene>
<dbReference type="PRINTS" id="PR00723">
    <property type="entry name" value="SUBTILISIN"/>
</dbReference>
<dbReference type="RefSeq" id="XP_067066395.1">
    <property type="nucleotide sequence ID" value="XM_067212098.1"/>
</dbReference>
<evidence type="ECO:0000256" key="2">
    <source>
        <dbReference type="ARBA" id="ARBA00022670"/>
    </source>
</evidence>
<evidence type="ECO:0000313" key="12">
    <source>
        <dbReference type="EMBL" id="OII71026.1"/>
    </source>
</evidence>
<organism evidence="12 13">
    <name type="scientific">Cryptosporidium andersoni</name>
    <dbReference type="NCBI Taxonomy" id="117008"/>
    <lineage>
        <taxon>Eukaryota</taxon>
        <taxon>Sar</taxon>
        <taxon>Alveolata</taxon>
        <taxon>Apicomplexa</taxon>
        <taxon>Conoidasida</taxon>
        <taxon>Coccidia</taxon>
        <taxon>Eucoccidiorida</taxon>
        <taxon>Eimeriorina</taxon>
        <taxon>Cryptosporidiidae</taxon>
        <taxon>Cryptosporidium</taxon>
    </lineage>
</organism>
<name>A0A1J4M9Y5_9CRYT</name>
<evidence type="ECO:0000256" key="1">
    <source>
        <dbReference type="ARBA" id="ARBA00011073"/>
    </source>
</evidence>
<keyword evidence="5" id="KW-0865">Zymogen</keyword>
<keyword evidence="2 8" id="KW-0645">Protease</keyword>
<dbReference type="InterPro" id="IPR023828">
    <property type="entry name" value="Peptidase_S8_Ser-AS"/>
</dbReference>
<dbReference type="InterPro" id="IPR015500">
    <property type="entry name" value="Peptidase_S8_subtilisin-rel"/>
</dbReference>
<evidence type="ECO:0000259" key="11">
    <source>
        <dbReference type="Pfam" id="PF00082"/>
    </source>
</evidence>
<dbReference type="InterPro" id="IPR034204">
    <property type="entry name" value="PfSUB1-like_cat_dom"/>
</dbReference>
<proteinExistence type="inferred from homology"/>
<comment type="catalytic activity">
    <reaction evidence="6">
        <text>Hydrolysis of proteins with broad specificity for peptide bonds, and a preference for a large uncharged residue in P1. Hydrolyzes peptide amides.</text>
        <dbReference type="EC" id="3.4.21.62"/>
    </reaction>
</comment>
<feature type="domain" description="Peptidase S8/S53" evidence="11">
    <location>
        <begin position="262"/>
        <end position="523"/>
    </location>
</feature>
<keyword evidence="10" id="KW-0732">Signal</keyword>
<dbReference type="GO" id="GO:0006508">
    <property type="term" value="P:proteolysis"/>
    <property type="evidence" value="ECO:0007669"/>
    <property type="project" value="UniProtKB-KW"/>
</dbReference>
<dbReference type="Pfam" id="PF00082">
    <property type="entry name" value="Peptidase_S8"/>
    <property type="match status" value="1"/>
</dbReference>
<dbReference type="GO" id="GO:0004252">
    <property type="term" value="F:serine-type endopeptidase activity"/>
    <property type="evidence" value="ECO:0007669"/>
    <property type="project" value="UniProtKB-UniRule"/>
</dbReference>
<dbReference type="PANTHER" id="PTHR43399:SF4">
    <property type="entry name" value="CELL WALL-ASSOCIATED PROTEASE"/>
    <property type="match status" value="1"/>
</dbReference>
<comment type="caution">
    <text evidence="12">The sequence shown here is derived from an EMBL/GenBank/DDBJ whole genome shotgun (WGS) entry which is preliminary data.</text>
</comment>
<dbReference type="PROSITE" id="PS00137">
    <property type="entry name" value="SUBTILASE_HIS"/>
    <property type="match status" value="1"/>
</dbReference>
<protein>
    <recommendedName>
        <fullName evidence="7">subtilisin</fullName>
        <ecNumber evidence="7">3.4.21.62</ecNumber>
    </recommendedName>
</protein>
<dbReference type="VEuPathDB" id="CryptoDB:cand_018650"/>
<dbReference type="InterPro" id="IPR023827">
    <property type="entry name" value="Peptidase_S8_Asp-AS"/>
</dbReference>
<evidence type="ECO:0000256" key="7">
    <source>
        <dbReference type="ARBA" id="ARBA00023619"/>
    </source>
</evidence>
<dbReference type="EC" id="3.4.21.62" evidence="7"/>
<evidence type="ECO:0000256" key="8">
    <source>
        <dbReference type="PROSITE-ProRule" id="PRU01240"/>
    </source>
</evidence>
<feature type="chain" id="PRO_5009630265" description="subtilisin" evidence="10">
    <location>
        <begin position="27"/>
        <end position="1214"/>
    </location>
</feature>
<dbReference type="InterPro" id="IPR022398">
    <property type="entry name" value="Peptidase_S8_His-AS"/>
</dbReference>
<reference evidence="12 13" key="1">
    <citation type="submission" date="2016-10" db="EMBL/GenBank/DDBJ databases">
        <title>Reductive evolution of mitochondrial metabolism and differential evolution of invasion-related proteins in Cryptosporidium.</title>
        <authorList>
            <person name="Liu S."/>
            <person name="Roellig D.M."/>
            <person name="Guo Y."/>
            <person name="Li N."/>
            <person name="Frace M.A."/>
            <person name="Tang K."/>
            <person name="Zhang L."/>
            <person name="Feng Y."/>
            <person name="Xiao L."/>
        </authorList>
    </citation>
    <scope>NUCLEOTIDE SEQUENCE [LARGE SCALE GENOMIC DNA]</scope>
    <source>
        <strain evidence="12">30847</strain>
    </source>
</reference>
<evidence type="ECO:0000256" key="10">
    <source>
        <dbReference type="SAM" id="SignalP"/>
    </source>
</evidence>
<dbReference type="Proteomes" id="UP000186804">
    <property type="component" value="Unassembled WGS sequence"/>
</dbReference>
<evidence type="ECO:0000256" key="4">
    <source>
        <dbReference type="ARBA" id="ARBA00022825"/>
    </source>
</evidence>
<dbReference type="PROSITE" id="PS51892">
    <property type="entry name" value="SUBTILASE"/>
    <property type="match status" value="1"/>
</dbReference>
<dbReference type="AlphaFoldDB" id="A0A1J4M9Y5"/>
<dbReference type="GeneID" id="92366050"/>
<dbReference type="PANTHER" id="PTHR43399">
    <property type="entry name" value="SUBTILISIN-RELATED"/>
    <property type="match status" value="1"/>
</dbReference>
<evidence type="ECO:0000256" key="5">
    <source>
        <dbReference type="ARBA" id="ARBA00023145"/>
    </source>
</evidence>
<dbReference type="PROSITE" id="PS00138">
    <property type="entry name" value="SUBTILASE_SER"/>
    <property type="match status" value="1"/>
</dbReference>
<dbReference type="InterPro" id="IPR000209">
    <property type="entry name" value="Peptidase_S8/S53_dom"/>
</dbReference>
<dbReference type="SUPFAM" id="SSF52743">
    <property type="entry name" value="Subtilisin-like"/>
    <property type="match status" value="1"/>
</dbReference>
<feature type="signal peptide" evidence="10">
    <location>
        <begin position="1"/>
        <end position="26"/>
    </location>
</feature>
<sequence length="1214" mass="135185">MQCRNYIAELLFILLTLLMNLREVIGGNLFNSSSVTINVVEGRNSTIEVNLKNPVDHSVQPKVTIEDRLFLPHILKQQRSLDNEKMSTFSSTGRLIVKYKEKVLSRAVKEFNIIGIMSKNGQYPRNEGVQFLSKVLSKISETAEELVGIKSATVLDALDMMIVEVLNTSRTPDYITKLSNSFLYSDEVEYVEVDQEVSLSDHLSTDVKGILPNDPKFSEQWGMHNKLTNIDARVLLAWEHLGINSANGKYSAYNDIEERSRRDVIVAVIDTGVDFSHPDLVDNMWINQKEYYGRPGVDDDMNGYVDDIYGYDFANNKGTPIDDEGHGTHCAGTIAAKGNNYEGISGINWNGVKIMALKFLRGSGIGFLSDSVKAINYAIKMGAHILSNSWGGGTFSQATYDAIRRSIDKNMLFIVAAGNDHNNNDVRPTYPAAYQLPNVISVAAIDYNGRLGIFSNYGHRSVDIAAPGVDILSTSAHKGYKKLSGTSMACPYVSGAAAMLYYFDPTTTFDSVKSILLKSVTPLSNLRNSVRASGILNLYKAIKMMQNKKSHIEENPREVSSGGIPEHTWIIFKIPNTIGPKGSSSLQITGIGEKSGVYTASLLVSLLDSNNKNKIITSDRLKAIINVVNVPKPHVSLPNGNTTNLGLSFIGLEGLRHKIPISNIGVGTLEYMAELTTVDSGDSRKKKGEFRVYPPLGTILYAKEGTTNSDLEVSCIPHTHQGIISGYLIIRYNSGLNESMMNKNAKFSNIRGNWSLNEALTAFSDVTFQRFGTEKFFSLSTERIAIKLYCKGYGIQVQPSSIMKFIRYPNASAQGTFLFKSLENSLKPSLILRFIPNIEDLDTDDEISNESEIEEKITPEISFFSIASRELPQKKRIFYRLNPKNINNGYYVNSISLDETLIQNPNIQFIWYTKPLKDTKNTSIQELTNLRNSDDGIQKVKLPRPWSLLGKTVTEIEAFVPALPSYAPPHGILAPLWSDLTTVGKPSSQIYISFVEPDIMVKKDNKEDFSKGWKLVVDWDVDMKMDPLPNKPARFQCIIYEDGHVKYNYLKLPWNNDIYNGKNSVISTQYKPPGYTGRIPNAVVGWESPVDARGVGIPCTNKFPLPHSTLELKPRNPRLPWFEMSDEIVPPLQTIQSNFEVKWRTITPLNRKSGSYKGKVHVTASDGADSFIPIRISIVNNSTKEKVTSVDNSTDELSIQGDSLATHENSLGKN</sequence>
<dbReference type="OrthoDB" id="531541at2759"/>
<evidence type="ECO:0000256" key="3">
    <source>
        <dbReference type="ARBA" id="ARBA00022801"/>
    </source>
</evidence>
<keyword evidence="4 8" id="KW-0720">Serine protease</keyword>
<accession>A0A1J4M9Y5</accession>
<dbReference type="PROSITE" id="PS00136">
    <property type="entry name" value="SUBTILASE_ASP"/>
    <property type="match status" value="1"/>
</dbReference>
<dbReference type="InterPro" id="IPR036852">
    <property type="entry name" value="Peptidase_S8/S53_dom_sf"/>
</dbReference>
<keyword evidence="13" id="KW-1185">Reference proteome</keyword>
<evidence type="ECO:0000256" key="9">
    <source>
        <dbReference type="RuleBase" id="RU003355"/>
    </source>
</evidence>
<dbReference type="Gene3D" id="3.40.50.200">
    <property type="entry name" value="Peptidase S8/S53 domain"/>
    <property type="match status" value="1"/>
</dbReference>
<feature type="active site" description="Charge relay system" evidence="8">
    <location>
        <position position="487"/>
    </location>
</feature>
<evidence type="ECO:0000256" key="6">
    <source>
        <dbReference type="ARBA" id="ARBA00023529"/>
    </source>
</evidence>
<feature type="active site" description="Charge relay system" evidence="8">
    <location>
        <position position="270"/>
    </location>
</feature>
<feature type="active site" description="Charge relay system" evidence="8">
    <location>
        <position position="326"/>
    </location>
</feature>
<comment type="similarity">
    <text evidence="1 8 9">Belongs to the peptidase S8 family.</text>
</comment>